<keyword evidence="3" id="KW-0663">Pyridoxal phosphate</keyword>
<dbReference type="PANTHER" id="PTHR43780">
    <property type="entry name" value="1-AMINOCYCLOPROPANE-1-CARBOXYLATE DEAMINASE-RELATED"/>
    <property type="match status" value="1"/>
</dbReference>
<dbReference type="PANTHER" id="PTHR43780:SF2">
    <property type="entry name" value="1-AMINOCYCLOPROPANE-1-CARBOXYLATE DEAMINASE-RELATED"/>
    <property type="match status" value="1"/>
</dbReference>
<feature type="domain" description="Tryptophan synthase beta chain-like PALP" evidence="4">
    <location>
        <begin position="316"/>
        <end position="616"/>
    </location>
</feature>
<evidence type="ECO:0000313" key="5">
    <source>
        <dbReference type="EMBL" id="PVD18891.1"/>
    </source>
</evidence>
<evidence type="ECO:0000259" key="4">
    <source>
        <dbReference type="Pfam" id="PF00291"/>
    </source>
</evidence>
<dbReference type="FunFam" id="3.40.50.1100:FF:000042">
    <property type="entry name" value="Bifunctional D-cysteine desulfhydrase/1-aminocyclopropane-1-carboxylate deaminase mitochondrial"/>
    <property type="match status" value="1"/>
</dbReference>
<dbReference type="NCBIfam" id="TIGR01275">
    <property type="entry name" value="ACC_deam_rel"/>
    <property type="match status" value="1"/>
</dbReference>
<name>A0A2T7NCJ7_POMCA</name>
<dbReference type="InterPro" id="IPR036052">
    <property type="entry name" value="TrpB-like_PALP_sf"/>
</dbReference>
<gene>
    <name evidence="5" type="ORF">C0Q70_21449</name>
</gene>
<reference evidence="5 6" key="1">
    <citation type="submission" date="2018-04" db="EMBL/GenBank/DDBJ databases">
        <title>The genome of golden apple snail Pomacea canaliculata provides insight into stress tolerance and invasive adaptation.</title>
        <authorList>
            <person name="Liu C."/>
            <person name="Liu B."/>
            <person name="Ren Y."/>
            <person name="Zhang Y."/>
            <person name="Wang H."/>
            <person name="Li S."/>
            <person name="Jiang F."/>
            <person name="Yin L."/>
            <person name="Zhang G."/>
            <person name="Qian W."/>
            <person name="Fan W."/>
        </authorList>
    </citation>
    <scope>NUCLEOTIDE SEQUENCE [LARGE SCALE GENOMIC DNA]</scope>
    <source>
        <strain evidence="5">SZHN2017</strain>
        <tissue evidence="5">Muscle</tissue>
    </source>
</reference>
<dbReference type="InterPro" id="IPR027278">
    <property type="entry name" value="ACCD_DCysDesulf"/>
</dbReference>
<feature type="domain" description="Tryptophan synthase beta chain-like PALP" evidence="4">
    <location>
        <begin position="29"/>
        <end position="314"/>
    </location>
</feature>
<dbReference type="Gene3D" id="3.40.50.1100">
    <property type="match status" value="4"/>
</dbReference>
<dbReference type="STRING" id="400727.A0A2T7NCJ7"/>
<dbReference type="EMBL" id="PZQS01000014">
    <property type="protein sequence ID" value="PVD18891.1"/>
    <property type="molecule type" value="Genomic_DNA"/>
</dbReference>
<comment type="cofactor">
    <cofactor evidence="1">
        <name>pyridoxal 5'-phosphate</name>
        <dbReference type="ChEBI" id="CHEBI:597326"/>
    </cofactor>
</comment>
<keyword evidence="6" id="KW-1185">Reference proteome</keyword>
<evidence type="ECO:0000256" key="2">
    <source>
        <dbReference type="ARBA" id="ARBA00008639"/>
    </source>
</evidence>
<dbReference type="AlphaFoldDB" id="A0A2T7NCJ7"/>
<sequence>MSSAEALTIPYEPPSWTKRLTCVPKRKIELAHPNTPIHKWTLPRVPEGFSVFIKRDDMTGSTLSGNKVRKLEFLLADAIDKGCSHLITCGSVQSNHCRAVAVAARQVGLTPHLFLRSDAEDVFDVGCEGNILLDRLCGAHIYLVPKICPYYTHLKPRMERLAQEILSRRGEKSYLFPVGGSNKIGLFGYINVFEELRQQNVMENFDDMVFACGSGGTASGLSVSNYLLGSKIRLHGIVVSNSEKHFYHHCDKTLQKVGLTDVSSKDLVNIVDGYKGKGYGQSTEEELDFICQVATSTGVLLDPSYTGKAALGMLAHPNTPIHRWALPGLPEGFSVFIKRDDMTGSTLSGNKVRKLEFLLADALDKGCSHVITCGSVQSNHCRAVAVAARQIGLTPHLFLRSAAEDVCSLGCEGNVLVDRMSAADIYLIPKMSPYLTHQKPRMEKLAEESSYSRGENSYLIPVGGSDHVGLFGYINVVDELQKQAYFDDVVFACGSGGTASGLSIGNYLSGSNLKVHGVAVSDNAKYFHEHCNEMMQEIGLKNLSSEDLLDIIEGHKGLGYGVSSEEELNFISQVAGSTGIFLDPTYTGKAALGMVKEIKRNPSRFKGNRILFLHTGGVFELFDGRMSAVLQKKEERQVTIRMWPDVNGPYPH</sequence>
<evidence type="ECO:0000256" key="1">
    <source>
        <dbReference type="ARBA" id="ARBA00001933"/>
    </source>
</evidence>
<evidence type="ECO:0000256" key="3">
    <source>
        <dbReference type="ARBA" id="ARBA00022898"/>
    </source>
</evidence>
<dbReference type="GO" id="GO:0019148">
    <property type="term" value="F:D-cysteine desulfhydrase activity"/>
    <property type="evidence" value="ECO:0007669"/>
    <property type="project" value="TreeGrafter"/>
</dbReference>
<accession>A0A2T7NCJ7</accession>
<dbReference type="InterPro" id="IPR001926">
    <property type="entry name" value="TrpB-like_PALP"/>
</dbReference>
<dbReference type="Proteomes" id="UP000245119">
    <property type="component" value="Linkage Group LG14"/>
</dbReference>
<comment type="similarity">
    <text evidence="2">Belongs to the ACC deaminase/D-cysteine desulfhydrase family.</text>
</comment>
<organism evidence="5 6">
    <name type="scientific">Pomacea canaliculata</name>
    <name type="common">Golden apple snail</name>
    <dbReference type="NCBI Taxonomy" id="400727"/>
    <lineage>
        <taxon>Eukaryota</taxon>
        <taxon>Metazoa</taxon>
        <taxon>Spiralia</taxon>
        <taxon>Lophotrochozoa</taxon>
        <taxon>Mollusca</taxon>
        <taxon>Gastropoda</taxon>
        <taxon>Caenogastropoda</taxon>
        <taxon>Architaenioglossa</taxon>
        <taxon>Ampullarioidea</taxon>
        <taxon>Ampullariidae</taxon>
        <taxon>Pomacea</taxon>
    </lineage>
</organism>
<dbReference type="Pfam" id="PF00291">
    <property type="entry name" value="PALP"/>
    <property type="match status" value="2"/>
</dbReference>
<dbReference type="InterPro" id="IPR005966">
    <property type="entry name" value="D-Cys_desShydrase"/>
</dbReference>
<evidence type="ECO:0000313" key="6">
    <source>
        <dbReference type="Proteomes" id="UP000245119"/>
    </source>
</evidence>
<dbReference type="SUPFAM" id="SSF53686">
    <property type="entry name" value="Tryptophan synthase beta subunit-like PLP-dependent enzymes"/>
    <property type="match status" value="2"/>
</dbReference>
<protein>
    <recommendedName>
        <fullName evidence="4">Tryptophan synthase beta chain-like PALP domain-containing protein</fullName>
    </recommendedName>
</protein>
<comment type="caution">
    <text evidence="5">The sequence shown here is derived from an EMBL/GenBank/DDBJ whole genome shotgun (WGS) entry which is preliminary data.</text>
</comment>
<dbReference type="OrthoDB" id="10266364at2759"/>
<proteinExistence type="inferred from homology"/>